<keyword evidence="7" id="KW-1185">Reference proteome</keyword>
<dbReference type="PANTHER" id="PTHR15710:SF217">
    <property type="entry name" value="E3 UBIQUITIN-PROTEIN LIGASE RDUF2"/>
    <property type="match status" value="1"/>
</dbReference>
<evidence type="ECO:0000256" key="1">
    <source>
        <dbReference type="ARBA" id="ARBA00000900"/>
    </source>
</evidence>
<dbReference type="GO" id="GO:0005737">
    <property type="term" value="C:cytoplasm"/>
    <property type="evidence" value="ECO:0007669"/>
    <property type="project" value="TreeGrafter"/>
</dbReference>
<dbReference type="InterPro" id="IPR013083">
    <property type="entry name" value="Znf_RING/FYVE/PHD"/>
</dbReference>
<keyword evidence="5" id="KW-0862">Zinc</keyword>
<dbReference type="EMBL" id="JAYWIO010000007">
    <property type="protein sequence ID" value="KAK7252970.1"/>
    <property type="molecule type" value="Genomic_DNA"/>
</dbReference>
<evidence type="ECO:0000256" key="4">
    <source>
        <dbReference type="ARBA" id="ARBA00022771"/>
    </source>
</evidence>
<accession>A0AAN9EC68</accession>
<proteinExistence type="predicted"/>
<reference evidence="6 7" key="1">
    <citation type="submission" date="2024-01" db="EMBL/GenBank/DDBJ databases">
        <title>The genomes of 5 underutilized Papilionoideae crops provide insights into root nodulation and disease resistanc.</title>
        <authorList>
            <person name="Yuan L."/>
        </authorList>
    </citation>
    <scope>NUCLEOTIDE SEQUENCE [LARGE SCALE GENOMIC DNA]</scope>
    <source>
        <strain evidence="6">ZHUSHIDOU_FW_LH</strain>
        <tissue evidence="6">Leaf</tissue>
    </source>
</reference>
<dbReference type="Gene3D" id="3.30.40.10">
    <property type="entry name" value="Zinc/RING finger domain, C3HC4 (zinc finger)"/>
    <property type="match status" value="1"/>
</dbReference>
<evidence type="ECO:0000313" key="6">
    <source>
        <dbReference type="EMBL" id="KAK7252970.1"/>
    </source>
</evidence>
<sequence length="88" mass="9599">MTPPTTTVASLNFTMMTATFAQIEINRFGRSENPPASKAAIELIPTIVAEESHVCTDSHCVVCKEALSLVQTSEAHELPCKHIYHSTI</sequence>
<dbReference type="GO" id="GO:0061630">
    <property type="term" value="F:ubiquitin protein ligase activity"/>
    <property type="evidence" value="ECO:0007669"/>
    <property type="project" value="UniProtKB-EC"/>
</dbReference>
<name>A0AAN9EC68_CROPI</name>
<dbReference type="SUPFAM" id="SSF57850">
    <property type="entry name" value="RING/U-box"/>
    <property type="match status" value="1"/>
</dbReference>
<dbReference type="EC" id="2.3.2.27" evidence="2"/>
<comment type="catalytic activity">
    <reaction evidence="1">
        <text>S-ubiquitinyl-[E2 ubiquitin-conjugating enzyme]-L-cysteine + [acceptor protein]-L-lysine = [E2 ubiquitin-conjugating enzyme]-L-cysteine + N(6)-ubiquitinyl-[acceptor protein]-L-lysine.</text>
        <dbReference type="EC" id="2.3.2.27"/>
    </reaction>
</comment>
<gene>
    <name evidence="6" type="ORF">RIF29_37303</name>
</gene>
<dbReference type="PANTHER" id="PTHR15710">
    <property type="entry name" value="E3 UBIQUITIN-PROTEIN LIGASE PRAJA"/>
    <property type="match status" value="1"/>
</dbReference>
<evidence type="ECO:0000256" key="3">
    <source>
        <dbReference type="ARBA" id="ARBA00022723"/>
    </source>
</evidence>
<evidence type="ECO:0000256" key="5">
    <source>
        <dbReference type="ARBA" id="ARBA00022833"/>
    </source>
</evidence>
<organism evidence="6 7">
    <name type="scientific">Crotalaria pallida</name>
    <name type="common">Smooth rattlebox</name>
    <name type="synonym">Crotalaria striata</name>
    <dbReference type="NCBI Taxonomy" id="3830"/>
    <lineage>
        <taxon>Eukaryota</taxon>
        <taxon>Viridiplantae</taxon>
        <taxon>Streptophyta</taxon>
        <taxon>Embryophyta</taxon>
        <taxon>Tracheophyta</taxon>
        <taxon>Spermatophyta</taxon>
        <taxon>Magnoliopsida</taxon>
        <taxon>eudicotyledons</taxon>
        <taxon>Gunneridae</taxon>
        <taxon>Pentapetalae</taxon>
        <taxon>rosids</taxon>
        <taxon>fabids</taxon>
        <taxon>Fabales</taxon>
        <taxon>Fabaceae</taxon>
        <taxon>Papilionoideae</taxon>
        <taxon>50 kb inversion clade</taxon>
        <taxon>genistoids sensu lato</taxon>
        <taxon>core genistoids</taxon>
        <taxon>Crotalarieae</taxon>
        <taxon>Crotalaria</taxon>
    </lineage>
</organism>
<dbReference type="GO" id="GO:0008270">
    <property type="term" value="F:zinc ion binding"/>
    <property type="evidence" value="ECO:0007669"/>
    <property type="project" value="UniProtKB-KW"/>
</dbReference>
<comment type="caution">
    <text evidence="6">The sequence shown here is derived from an EMBL/GenBank/DDBJ whole genome shotgun (WGS) entry which is preliminary data.</text>
</comment>
<protein>
    <recommendedName>
        <fullName evidence="2">RING-type E3 ubiquitin transferase</fullName>
        <ecNumber evidence="2">2.3.2.27</ecNumber>
    </recommendedName>
</protein>
<dbReference type="GO" id="GO:0016567">
    <property type="term" value="P:protein ubiquitination"/>
    <property type="evidence" value="ECO:0007669"/>
    <property type="project" value="TreeGrafter"/>
</dbReference>
<evidence type="ECO:0000256" key="2">
    <source>
        <dbReference type="ARBA" id="ARBA00012483"/>
    </source>
</evidence>
<evidence type="ECO:0000313" key="7">
    <source>
        <dbReference type="Proteomes" id="UP001372338"/>
    </source>
</evidence>
<dbReference type="Proteomes" id="UP001372338">
    <property type="component" value="Unassembled WGS sequence"/>
</dbReference>
<keyword evidence="3" id="KW-0479">Metal-binding</keyword>
<dbReference type="AlphaFoldDB" id="A0AAN9EC68"/>
<keyword evidence="4" id="KW-0863">Zinc-finger</keyword>